<keyword evidence="2" id="KW-1185">Reference proteome</keyword>
<sequence>MEQAFTETIKVVLKKHFGKQSEEVFENSQLLQYLNQKTKSANRGAKARGSFANLYAIYVLVEDYLANDFQNRKGEYTDYEGALYTKLFQRQKTLPFGNKLQNHALNNRVNAEFQKFFPTSGHTPILRNLETNRYWINEKLLIYKDLNLSKTIIEIIDEYIKAKQDAFQKFIQTCETLQEIENSEPQKVQSFILGLLAPNIDARLFEIVSYAILKYYYHDQVIYFGFELDKLSKENLKLYKTGRTNANDGGIDFVMKPLGRFFQVTETLDVKKYFLDIDKTERYPITFVIKSEKTTQELLDKLRNNAIEWYSAKAIVEKYMACIEGIINISTLIERYKTVVQQGYLNEILSEIIKQSKIEFNYEVNF</sequence>
<dbReference type="Proteomes" id="UP000199513">
    <property type="component" value="Unassembled WGS sequence"/>
</dbReference>
<gene>
    <name evidence="1" type="ORF">SAMN04488541_101657</name>
</gene>
<evidence type="ECO:0000313" key="2">
    <source>
        <dbReference type="Proteomes" id="UP000199513"/>
    </source>
</evidence>
<evidence type="ECO:0008006" key="3">
    <source>
        <dbReference type="Google" id="ProtNLM"/>
    </source>
</evidence>
<dbReference type="AlphaFoldDB" id="A0A1I2G3S6"/>
<protein>
    <recommendedName>
        <fullName evidence="3">Restriction endonuclease</fullName>
    </recommendedName>
</protein>
<dbReference type="STRING" id="1003.SAMN04488541_101657"/>
<dbReference type="EMBL" id="FONY01000016">
    <property type="protein sequence ID" value="SFF11620.1"/>
    <property type="molecule type" value="Genomic_DNA"/>
</dbReference>
<proteinExistence type="predicted"/>
<evidence type="ECO:0000313" key="1">
    <source>
        <dbReference type="EMBL" id="SFF11620.1"/>
    </source>
</evidence>
<organism evidence="1 2">
    <name type="scientific">Thermoflexibacter ruber</name>
    <dbReference type="NCBI Taxonomy" id="1003"/>
    <lineage>
        <taxon>Bacteria</taxon>
        <taxon>Pseudomonadati</taxon>
        <taxon>Bacteroidota</taxon>
        <taxon>Cytophagia</taxon>
        <taxon>Cytophagales</taxon>
        <taxon>Thermoflexibacteraceae</taxon>
        <taxon>Thermoflexibacter</taxon>
    </lineage>
</organism>
<reference evidence="1 2" key="1">
    <citation type="submission" date="2016-10" db="EMBL/GenBank/DDBJ databases">
        <authorList>
            <person name="de Groot N.N."/>
        </authorList>
    </citation>
    <scope>NUCLEOTIDE SEQUENCE [LARGE SCALE GENOMIC DNA]</scope>
    <source>
        <strain>GEY</strain>
        <strain evidence="2">DSM 9560</strain>
    </source>
</reference>
<accession>A0A1I2G3S6</accession>
<dbReference type="RefSeq" id="WP_091544866.1">
    <property type="nucleotide sequence ID" value="NZ_FONY01000016.1"/>
</dbReference>
<dbReference type="OrthoDB" id="440231at2"/>
<name>A0A1I2G3S6_9BACT</name>